<keyword evidence="5 12" id="KW-0812">Transmembrane</keyword>
<reference evidence="14 16" key="2">
    <citation type="journal article" date="2013" name="Nature">
        <title>Insights into bilaterian evolution from three spiralian genomes.</title>
        <authorList>
            <person name="Simakov O."/>
            <person name="Marletaz F."/>
            <person name="Cho S.J."/>
            <person name="Edsinger-Gonzales E."/>
            <person name="Havlak P."/>
            <person name="Hellsten U."/>
            <person name="Kuo D.H."/>
            <person name="Larsson T."/>
            <person name="Lv J."/>
            <person name="Arendt D."/>
            <person name="Savage R."/>
            <person name="Osoegawa K."/>
            <person name="de Jong P."/>
            <person name="Grimwood J."/>
            <person name="Chapman J.A."/>
            <person name="Shapiro H."/>
            <person name="Aerts A."/>
            <person name="Otillar R.P."/>
            <person name="Terry A.Y."/>
            <person name="Boore J.L."/>
            <person name="Grigoriev I.V."/>
            <person name="Lindberg D.R."/>
            <person name="Seaver E.C."/>
            <person name="Weisblat D.A."/>
            <person name="Putnam N.H."/>
            <person name="Rokhsar D.S."/>
        </authorList>
    </citation>
    <scope>NUCLEOTIDE SEQUENCE</scope>
</reference>
<keyword evidence="10" id="KW-0325">Glycoprotein</keyword>
<protein>
    <recommendedName>
        <fullName evidence="4 11">Translocon-associated protein subunit beta</fullName>
        <shortName evidence="11">TRAP-beta</shortName>
    </recommendedName>
    <alternativeName>
        <fullName evidence="11">Signal sequence receptor subunit beta</fullName>
    </alternativeName>
</protein>
<dbReference type="GO" id="GO:0005789">
    <property type="term" value="C:endoplasmic reticulum membrane"/>
    <property type="evidence" value="ECO:0007669"/>
    <property type="project" value="UniProtKB-SubCell"/>
</dbReference>
<dbReference type="AlphaFoldDB" id="T1G1R4"/>
<keyword evidence="7 11" id="KW-0256">Endoplasmic reticulum</keyword>
<comment type="function">
    <text evidence="1 11">TRAP proteins are part of a complex whose function is to bind calcium to the ER membrane and thereby regulate the retention of ER resident proteins.</text>
</comment>
<dbReference type="PIRSF" id="PIRSF016400">
    <property type="entry name" value="TRAP_beta"/>
    <property type="match status" value="1"/>
</dbReference>
<evidence type="ECO:0000256" key="4">
    <source>
        <dbReference type="ARBA" id="ARBA00021110"/>
    </source>
</evidence>
<evidence type="ECO:0000256" key="8">
    <source>
        <dbReference type="ARBA" id="ARBA00022989"/>
    </source>
</evidence>
<dbReference type="PANTHER" id="PTHR12861:SF3">
    <property type="entry name" value="TRANSLOCON-ASSOCIATED PROTEIN SUBUNIT BETA"/>
    <property type="match status" value="1"/>
</dbReference>
<dbReference type="eggNOG" id="KOG3317">
    <property type="taxonomic scope" value="Eukaryota"/>
</dbReference>
<dbReference type="Pfam" id="PF05753">
    <property type="entry name" value="TRAP_beta"/>
    <property type="match status" value="1"/>
</dbReference>
<dbReference type="FunCoup" id="T1G1R4">
    <property type="interactions" value="1216"/>
</dbReference>
<feature type="transmembrane region" description="Helical" evidence="12">
    <location>
        <begin position="160"/>
        <end position="178"/>
    </location>
</feature>
<evidence type="ECO:0000313" key="15">
    <source>
        <dbReference type="EnsemblMetazoa" id="HelroP74464"/>
    </source>
</evidence>
<evidence type="ECO:0000256" key="1">
    <source>
        <dbReference type="ARBA" id="ARBA00002838"/>
    </source>
</evidence>
<keyword evidence="16" id="KW-1185">Reference proteome</keyword>
<dbReference type="STRING" id="6412.T1G1R4"/>
<dbReference type="HOGENOM" id="CLU_102025_1_0_1"/>
<dbReference type="EnsemblMetazoa" id="HelroT74464">
    <property type="protein sequence ID" value="HelroP74464"/>
    <property type="gene ID" value="HelroG74464"/>
</dbReference>
<dbReference type="EMBL" id="AMQM01003052">
    <property type="status" value="NOT_ANNOTATED_CDS"/>
    <property type="molecule type" value="Genomic_DNA"/>
</dbReference>
<evidence type="ECO:0000256" key="12">
    <source>
        <dbReference type="SAM" id="Phobius"/>
    </source>
</evidence>
<name>T1G1R4_HELRO</name>
<evidence type="ECO:0000256" key="11">
    <source>
        <dbReference type="PIRNR" id="PIRNR016400"/>
    </source>
</evidence>
<feature type="chain" id="PRO_5010981096" description="Translocon-associated protein subunit beta" evidence="13">
    <location>
        <begin position="25"/>
        <end position="193"/>
    </location>
</feature>
<dbReference type="InParanoid" id="T1G1R4"/>
<dbReference type="PANTHER" id="PTHR12861">
    <property type="entry name" value="TRANSLOCON-ASSOCIATED PROTEIN, BETA SUBUNIT PRECURSOR TRAP-BETA SIGNAL SEQUENCE RECEPTOR BETA SUBUNIT"/>
    <property type="match status" value="1"/>
</dbReference>
<proteinExistence type="inferred from homology"/>
<evidence type="ECO:0000256" key="10">
    <source>
        <dbReference type="ARBA" id="ARBA00023180"/>
    </source>
</evidence>
<evidence type="ECO:0000256" key="7">
    <source>
        <dbReference type="ARBA" id="ARBA00022824"/>
    </source>
</evidence>
<reference evidence="16" key="1">
    <citation type="submission" date="2012-12" db="EMBL/GenBank/DDBJ databases">
        <authorList>
            <person name="Hellsten U."/>
            <person name="Grimwood J."/>
            <person name="Chapman J.A."/>
            <person name="Shapiro H."/>
            <person name="Aerts A."/>
            <person name="Otillar R.P."/>
            <person name="Terry A.Y."/>
            <person name="Boore J.L."/>
            <person name="Simakov O."/>
            <person name="Marletaz F."/>
            <person name="Cho S.-J."/>
            <person name="Edsinger-Gonzales E."/>
            <person name="Havlak P."/>
            <person name="Kuo D.-H."/>
            <person name="Larsson T."/>
            <person name="Lv J."/>
            <person name="Arendt D."/>
            <person name="Savage R."/>
            <person name="Osoegawa K."/>
            <person name="de Jong P."/>
            <person name="Lindberg D.R."/>
            <person name="Seaver E.C."/>
            <person name="Weisblat D.A."/>
            <person name="Putnam N.H."/>
            <person name="Grigoriev I.V."/>
            <person name="Rokhsar D.S."/>
        </authorList>
    </citation>
    <scope>NUCLEOTIDE SEQUENCE</scope>
</reference>
<accession>T1G1R4</accession>
<keyword evidence="9 11" id="KW-0472">Membrane</keyword>
<comment type="subcellular location">
    <subcellularLocation>
        <location evidence="2">Endoplasmic reticulum membrane</location>
        <topology evidence="2">Single-pass type I membrane protein</topology>
    </subcellularLocation>
</comment>
<evidence type="ECO:0000256" key="9">
    <source>
        <dbReference type="ARBA" id="ARBA00023136"/>
    </source>
</evidence>
<evidence type="ECO:0000313" key="14">
    <source>
        <dbReference type="EMBL" id="ESO08775.1"/>
    </source>
</evidence>
<evidence type="ECO:0000256" key="5">
    <source>
        <dbReference type="ARBA" id="ARBA00022692"/>
    </source>
</evidence>
<dbReference type="EMBL" id="AMQM01003051">
    <property type="status" value="NOT_ANNOTATED_CDS"/>
    <property type="molecule type" value="Genomic_DNA"/>
</dbReference>
<evidence type="ECO:0000256" key="3">
    <source>
        <dbReference type="ARBA" id="ARBA00005610"/>
    </source>
</evidence>
<evidence type="ECO:0000256" key="2">
    <source>
        <dbReference type="ARBA" id="ARBA00004115"/>
    </source>
</evidence>
<dbReference type="KEGG" id="hro:HELRODRAFT_74464"/>
<dbReference type="InterPro" id="IPR008856">
    <property type="entry name" value="TRAP_beta"/>
</dbReference>
<comment type="subunit">
    <text evidence="11">Heterotetramer of TRAP-alpha, TRAP-beta, TRAP-delta and TRAP-gamma.</text>
</comment>
<evidence type="ECO:0000256" key="6">
    <source>
        <dbReference type="ARBA" id="ARBA00022729"/>
    </source>
</evidence>
<evidence type="ECO:0000313" key="16">
    <source>
        <dbReference type="Proteomes" id="UP000015101"/>
    </source>
</evidence>
<dbReference type="EMBL" id="KB096023">
    <property type="protein sequence ID" value="ESO08775.1"/>
    <property type="molecule type" value="Genomic_DNA"/>
</dbReference>
<dbReference type="OMA" id="ILWHSSK"/>
<dbReference type="GeneID" id="20215012"/>
<keyword evidence="6 13" id="KW-0732">Signal</keyword>
<dbReference type="CTD" id="20215012"/>
<dbReference type="OrthoDB" id="5860827at2759"/>
<organism evidence="15 16">
    <name type="scientific">Helobdella robusta</name>
    <name type="common">Californian leech</name>
    <dbReference type="NCBI Taxonomy" id="6412"/>
    <lineage>
        <taxon>Eukaryota</taxon>
        <taxon>Metazoa</taxon>
        <taxon>Spiralia</taxon>
        <taxon>Lophotrochozoa</taxon>
        <taxon>Annelida</taxon>
        <taxon>Clitellata</taxon>
        <taxon>Hirudinea</taxon>
        <taxon>Rhynchobdellida</taxon>
        <taxon>Glossiphoniidae</taxon>
        <taxon>Helobdella</taxon>
    </lineage>
</organism>
<keyword evidence="8 12" id="KW-1133">Transmembrane helix</keyword>
<dbReference type="RefSeq" id="XP_009012797.1">
    <property type="nucleotide sequence ID" value="XM_009014549.1"/>
</dbReference>
<feature type="signal peptide" evidence="13">
    <location>
        <begin position="1"/>
        <end position="24"/>
    </location>
</feature>
<comment type="similarity">
    <text evidence="3 11">Belongs to the TRAP-beta family.</text>
</comment>
<dbReference type="Proteomes" id="UP000015101">
    <property type="component" value="Unassembled WGS sequence"/>
</dbReference>
<evidence type="ECO:0000256" key="13">
    <source>
        <dbReference type="SAM" id="SignalP"/>
    </source>
</evidence>
<reference evidence="15" key="3">
    <citation type="submission" date="2015-06" db="UniProtKB">
        <authorList>
            <consortium name="EnsemblMetazoa"/>
        </authorList>
    </citation>
    <scope>IDENTIFICATION</scope>
</reference>
<gene>
    <name evidence="15" type="primary">20215012</name>
    <name evidence="14" type="ORF">HELRODRAFT_74464</name>
</gene>
<sequence>MDSFVRQLVCLTLSVLLIVPLTFGEDEENAKLLVAKSVLNNILVEDKELTVQYDVYNVGTSAAYEVKLEEKSFQSTDFEVLHGSLVAQWNRIGPGTNVTHVIVLKPLKSGYFNFSAAEISYLPSENDVEPQTGYTSSLGEGYFMNYKDYDRRFSAHVLDWSAFVIMTLPSLAIPYLLWHQSKNKYEHGKSKKN</sequence>